<dbReference type="Pfam" id="PF01551">
    <property type="entry name" value="Peptidase_M23"/>
    <property type="match status" value="1"/>
</dbReference>
<evidence type="ECO:0000313" key="5">
    <source>
        <dbReference type="EMBL" id="MBB5174757.1"/>
    </source>
</evidence>
<dbReference type="Gene3D" id="2.20.230.10">
    <property type="entry name" value="Resuscitation-promoting factor rpfb"/>
    <property type="match status" value="1"/>
</dbReference>
<dbReference type="RefSeq" id="WP_184665163.1">
    <property type="nucleotide sequence ID" value="NZ_JACHHB010000016.1"/>
</dbReference>
<sequence length="509" mass="56814">MKGKIRLSSFSSFIYDRWRKQQQMIKHQWKNYHKRIVTGTLAFAVSLGVSSLSMAQASAHINYFEELEKIYHIEVDDKRIGSVDNYQIVEDKMDKVLKENADQFEGKELLVGENISYTVERVFQSRVDNQQTIGELEDYLEVHVPSEYITVDGETVGHIDADKDVKEIRKSLIKDYLSDDEWEQWQERAGEALDEEEVIEDIQSGEEVLIDIELSADIESEQSSAHPDQILSIDEAKDVIINGTLEEDKYEVSEGDVLGSIASDHDLSLNELLALNDDIDEDTLLQLGDELSVTVYEPLIDVVVERIKKEEQTIRYQERTEEDDAIWQGESEVRQSGSDGEKLITSANVYENGQSVAEEIIEEEVTKEAKDRIVVHGTKTSPSRGTGDLVRPTVGGTMTSPMGPRWGRMHNGIDVAGVSNRDILAADNGVVSSAGNEGGYGNTVRINHNNGMETVYAHLSSIDVSVGQTVGQGQTIGTMGSTGRSTGVHLHFEVHENGQVKDPLNYVTY</sequence>
<gene>
    <name evidence="5" type="ORF">HNQ41_002975</name>
</gene>
<dbReference type="EMBL" id="JACHHB010000016">
    <property type="protein sequence ID" value="MBB5174757.1"/>
    <property type="molecule type" value="Genomic_DNA"/>
</dbReference>
<dbReference type="SUPFAM" id="SSF54106">
    <property type="entry name" value="LysM domain"/>
    <property type="match status" value="1"/>
</dbReference>
<dbReference type="Pfam" id="PF01476">
    <property type="entry name" value="LysM"/>
    <property type="match status" value="1"/>
</dbReference>
<dbReference type="PROSITE" id="PS51782">
    <property type="entry name" value="LYSM"/>
    <property type="match status" value="1"/>
</dbReference>
<dbReference type="InterPro" id="IPR016047">
    <property type="entry name" value="M23ase_b-sheet_dom"/>
</dbReference>
<evidence type="ECO:0000313" key="6">
    <source>
        <dbReference type="Proteomes" id="UP000551878"/>
    </source>
</evidence>
<evidence type="ECO:0000256" key="2">
    <source>
        <dbReference type="SAM" id="MobiDB-lite"/>
    </source>
</evidence>
<dbReference type="SMART" id="SM01208">
    <property type="entry name" value="G5"/>
    <property type="match status" value="1"/>
</dbReference>
<dbReference type="PROSITE" id="PS51109">
    <property type="entry name" value="G5"/>
    <property type="match status" value="1"/>
</dbReference>
<dbReference type="InterPro" id="IPR036779">
    <property type="entry name" value="LysM_dom_sf"/>
</dbReference>
<dbReference type="CDD" id="cd12797">
    <property type="entry name" value="M23_peptidase"/>
    <property type="match status" value="1"/>
</dbReference>
<dbReference type="PANTHER" id="PTHR21666">
    <property type="entry name" value="PEPTIDASE-RELATED"/>
    <property type="match status" value="1"/>
</dbReference>
<evidence type="ECO:0000259" key="3">
    <source>
        <dbReference type="PROSITE" id="PS51109"/>
    </source>
</evidence>
<feature type="domain" description="G5" evidence="3">
    <location>
        <begin position="300"/>
        <end position="380"/>
    </location>
</feature>
<proteinExistence type="predicted"/>
<evidence type="ECO:0000259" key="4">
    <source>
        <dbReference type="PROSITE" id="PS51782"/>
    </source>
</evidence>
<dbReference type="InterPro" id="IPR011098">
    <property type="entry name" value="G5_dom"/>
</dbReference>
<dbReference type="Gene3D" id="2.70.70.10">
    <property type="entry name" value="Glucose Permease (Domain IIA)"/>
    <property type="match status" value="1"/>
</dbReference>
<dbReference type="InterPro" id="IPR011055">
    <property type="entry name" value="Dup_hybrid_motif"/>
</dbReference>
<name>A0A840QU15_9BACI</name>
<dbReference type="SMART" id="SM00257">
    <property type="entry name" value="LysM"/>
    <property type="match status" value="1"/>
</dbReference>
<dbReference type="InterPro" id="IPR018392">
    <property type="entry name" value="LysM"/>
</dbReference>
<keyword evidence="5" id="KW-0378">Hydrolase</keyword>
<comment type="caution">
    <text evidence="5">The sequence shown here is derived from an EMBL/GenBank/DDBJ whole genome shotgun (WGS) entry which is preliminary data.</text>
</comment>
<organism evidence="5 6">
    <name type="scientific">Texcoconibacillus texcoconensis</name>
    <dbReference type="NCBI Taxonomy" id="1095777"/>
    <lineage>
        <taxon>Bacteria</taxon>
        <taxon>Bacillati</taxon>
        <taxon>Bacillota</taxon>
        <taxon>Bacilli</taxon>
        <taxon>Bacillales</taxon>
        <taxon>Bacillaceae</taxon>
        <taxon>Texcoconibacillus</taxon>
    </lineage>
</organism>
<accession>A0A840QU15</accession>
<dbReference type="SUPFAM" id="SSF51261">
    <property type="entry name" value="Duplicated hybrid motif"/>
    <property type="match status" value="1"/>
</dbReference>
<dbReference type="PANTHER" id="PTHR21666:SF270">
    <property type="entry name" value="MUREIN HYDROLASE ACTIVATOR ENVC"/>
    <property type="match status" value="1"/>
</dbReference>
<dbReference type="Proteomes" id="UP000551878">
    <property type="component" value="Unassembled WGS sequence"/>
</dbReference>
<protein>
    <submittedName>
        <fullName evidence="5">Murein DD-endopeptidase MepM/ murein hydrolase activator NlpD</fullName>
    </submittedName>
</protein>
<dbReference type="CDD" id="cd00118">
    <property type="entry name" value="LysM"/>
    <property type="match status" value="1"/>
</dbReference>
<feature type="region of interest" description="Disordered" evidence="2">
    <location>
        <begin position="377"/>
        <end position="407"/>
    </location>
</feature>
<feature type="domain" description="LysM" evidence="4">
    <location>
        <begin position="248"/>
        <end position="293"/>
    </location>
</feature>
<keyword evidence="1" id="KW-0732">Signal</keyword>
<evidence type="ECO:0000256" key="1">
    <source>
        <dbReference type="ARBA" id="ARBA00022729"/>
    </source>
</evidence>
<dbReference type="Pfam" id="PF07501">
    <property type="entry name" value="G5"/>
    <property type="match status" value="1"/>
</dbReference>
<keyword evidence="6" id="KW-1185">Reference proteome</keyword>
<dbReference type="Gene3D" id="3.10.350.10">
    <property type="entry name" value="LysM domain"/>
    <property type="match status" value="1"/>
</dbReference>
<dbReference type="GO" id="GO:0004222">
    <property type="term" value="F:metalloendopeptidase activity"/>
    <property type="evidence" value="ECO:0007669"/>
    <property type="project" value="TreeGrafter"/>
</dbReference>
<dbReference type="AlphaFoldDB" id="A0A840QU15"/>
<dbReference type="InterPro" id="IPR050570">
    <property type="entry name" value="Cell_wall_metabolism_enzyme"/>
</dbReference>
<reference evidence="5 6" key="1">
    <citation type="submission" date="2020-08" db="EMBL/GenBank/DDBJ databases">
        <title>Genomic Encyclopedia of Type Strains, Phase IV (KMG-IV): sequencing the most valuable type-strain genomes for metagenomic binning, comparative biology and taxonomic classification.</title>
        <authorList>
            <person name="Goeker M."/>
        </authorList>
    </citation>
    <scope>NUCLEOTIDE SEQUENCE [LARGE SCALE GENOMIC DNA]</scope>
    <source>
        <strain evidence="5 6">DSM 24696</strain>
    </source>
</reference>